<feature type="signal peptide" evidence="1">
    <location>
        <begin position="1"/>
        <end position="19"/>
    </location>
</feature>
<organism evidence="2 3">
    <name type="scientific">Shewanella colwelliana</name>
    <name type="common">Alteromonas colwelliana</name>
    <dbReference type="NCBI Taxonomy" id="23"/>
    <lineage>
        <taxon>Bacteria</taxon>
        <taxon>Pseudomonadati</taxon>
        <taxon>Pseudomonadota</taxon>
        <taxon>Gammaproteobacteria</taxon>
        <taxon>Alteromonadales</taxon>
        <taxon>Shewanellaceae</taxon>
        <taxon>Shewanella</taxon>
    </lineage>
</organism>
<feature type="chain" id="PRO_5047439258" evidence="1">
    <location>
        <begin position="20"/>
        <end position="137"/>
    </location>
</feature>
<comment type="caution">
    <text evidence="2">The sequence shown here is derived from an EMBL/GenBank/DDBJ whole genome shotgun (WGS) entry which is preliminary data.</text>
</comment>
<keyword evidence="3" id="KW-1185">Reference proteome</keyword>
<evidence type="ECO:0000313" key="3">
    <source>
        <dbReference type="Proteomes" id="UP000773469"/>
    </source>
</evidence>
<sequence>MRVKFLMPALILVSFGSIAQEVELTPSPAEIEFNKEVLACAAYYQIASDAISNMNAPQMQAVGDRLKQSGLDAVTLAKKYQSESEVNAILAQQVAAQQASLPSNKNLGGLMGRYKTQCQSLLANPQKRLDYWVMATM</sequence>
<keyword evidence="1" id="KW-0732">Signal</keyword>
<accession>A0ABQ4NXW4</accession>
<protein>
    <submittedName>
        <fullName evidence="2">Uncharacterized protein</fullName>
    </submittedName>
</protein>
<dbReference type="EMBL" id="BPEU01000009">
    <property type="protein sequence ID" value="GIU39585.1"/>
    <property type="molecule type" value="Genomic_DNA"/>
</dbReference>
<evidence type="ECO:0000313" key="2">
    <source>
        <dbReference type="EMBL" id="GIU39585.1"/>
    </source>
</evidence>
<reference evidence="2 3" key="1">
    <citation type="submission" date="2021-05" db="EMBL/GenBank/DDBJ databases">
        <title>Molecular characterization for Shewanella algae harboring chromosomal blaOXA-55-like strains isolated from clinical and environment sample.</title>
        <authorList>
            <person name="Ohama Y."/>
            <person name="Aoki K."/>
            <person name="Harada S."/>
            <person name="Moriya K."/>
            <person name="Ishii Y."/>
            <person name="Tateda K."/>
        </authorList>
    </citation>
    <scope>NUCLEOTIDE SEQUENCE [LARGE SCALE GENOMIC DNA]</scope>
    <source>
        <strain evidence="2 3">MBTL60-118</strain>
    </source>
</reference>
<dbReference type="Proteomes" id="UP000773469">
    <property type="component" value="Unassembled WGS sequence"/>
</dbReference>
<gene>
    <name evidence="2" type="ORF">TUM3794_14940</name>
</gene>
<proteinExistence type="predicted"/>
<name>A0ABQ4NXW4_SHECO</name>
<evidence type="ECO:0000256" key="1">
    <source>
        <dbReference type="SAM" id="SignalP"/>
    </source>
</evidence>
<dbReference type="RefSeq" id="WP_028762142.1">
    <property type="nucleotide sequence ID" value="NZ_BPEU01000009.1"/>
</dbReference>